<proteinExistence type="predicted"/>
<gene>
    <name evidence="4" type="ORF">PSH92_13675</name>
</gene>
<evidence type="ECO:0000256" key="1">
    <source>
        <dbReference type="ARBA" id="ARBA00022614"/>
    </source>
</evidence>
<organism evidence="4 5">
    <name type="scientific">Pseudomonas beijingensis</name>
    <dbReference type="NCBI Taxonomy" id="2954101"/>
    <lineage>
        <taxon>Bacteria</taxon>
        <taxon>Pseudomonadati</taxon>
        <taxon>Pseudomonadota</taxon>
        <taxon>Gammaproteobacteria</taxon>
        <taxon>Pseudomonadales</taxon>
        <taxon>Pseudomonadaceae</taxon>
        <taxon>Pseudomonas</taxon>
    </lineage>
</organism>
<accession>A0ABY9FKR9</accession>
<dbReference type="Pfam" id="PF20178">
    <property type="entry name" value="ToxA_N"/>
    <property type="match status" value="1"/>
</dbReference>
<evidence type="ECO:0000259" key="3">
    <source>
        <dbReference type="Pfam" id="PF20178"/>
    </source>
</evidence>
<dbReference type="Gene3D" id="3.80.10.10">
    <property type="entry name" value="Ribonuclease Inhibitor"/>
    <property type="match status" value="2"/>
</dbReference>
<protein>
    <submittedName>
        <fullName evidence="4">Leucine-rich repeat domain-containing protein</fullName>
    </submittedName>
</protein>
<dbReference type="PANTHER" id="PTHR24366:SF140">
    <property type="entry name" value="IP22191P"/>
    <property type="match status" value="1"/>
</dbReference>
<evidence type="ECO:0000313" key="5">
    <source>
        <dbReference type="Proteomes" id="UP001224838"/>
    </source>
</evidence>
<dbReference type="SUPFAM" id="SSF52047">
    <property type="entry name" value="RNI-like"/>
    <property type="match status" value="1"/>
</dbReference>
<dbReference type="PROSITE" id="PS51450">
    <property type="entry name" value="LRR"/>
    <property type="match status" value="1"/>
</dbReference>
<evidence type="ECO:0000313" key="4">
    <source>
        <dbReference type="EMBL" id="WLH03872.1"/>
    </source>
</evidence>
<keyword evidence="1" id="KW-0433">Leucine-rich repeat</keyword>
<dbReference type="RefSeq" id="WP_305471025.1">
    <property type="nucleotide sequence ID" value="NZ_CP117451.1"/>
</dbReference>
<name>A0ABY9FKR9_9PSED</name>
<sequence length="1699" mass="191563">MSTQDTHIDFIRARLPVWLTRATRARQTRFKVLTRQLQRDSDALNALLSDLPGPYAFTLDRLKTQPEVQDWNRVIGPGTVADAVRRARIRRSSFVTDPSLSVIEAVMRNYPPADAVAGSDFDNKGELFIQGRRGEFSQGGAPSDRATLATPPARFASLCRRMDVGGAYRQLLEQKMPRIADEVPAIAKAYMAYARSQLAYDAYQAKLEGRLDETGERLLAHVGVHLEDRRVAPLACEVKALELLSAPLFSVRLYWGLKGDAQGVRPVVLHMPHDTEAPLKQFPSLQALSAELTERLRKRRYRQGLMHYLPLRLQASLGTALHDQVEWTVTDNLNLFQEIHARITGWREGEWGEDGNQRYIRIPTPKVAWGLKDLREAPWHACYHEWRGHALANASALMVPTRDQDWRALLARLDYWESLVERSLMVAATFFPFCAPIGMTAAAVGGVRLVYEIFEGIQAFNEGHAQEGIEHIFNVLFGVAQGAYLGFVGGAVEPMPVRDGTTRLWNGDVSAFEAQRLPPVEAEQDAWGVWRTEDEAWVRIEDRYFEVQGAQDALNLRLPTGHQGVTPPLEWSRARGWQWAHRNPLQRDNLALLRTFAETPAELDDNALLALQRQVGISEAHLRYLQVQGRPMPAILADALDEARNWQWVRHTIERLRRGEAPEGSHFRIVQTLVDLPGWPKGLTLRYHDGVRLYPVGDIADTRFLWLSKADLEHDAWAARILGNLSMDEQNVLLGQRSFGLRPLERSRLLAGRWAGYLERNASRVNAAMARQVGRDPLAAPVIRTFPNLPESIANELVHEVAGHDRLRLLEGKVAENLGKQCAEALRELRLTRALRALERGEGTVDRDRIVIGLLGNAPRLQGRVHLRVWLRELQDPITVGKDGPLKTIRQEGDKYRPFDETGEELANPMSLEDALLRALSDDARQALGLNIWEADKLRSQLLAQALEDRQGLRPYLSMRRLGSVGSRPQWLNGHLVYPLSGRGRLPLHDWRGSLEQRLERLYPSHGGERLMQLQANLTEQAGHQGISLGELVTQLENEWTTLDDGLRQWVDHEGFHHPNEQQYDRETLLGQRNAIASELRRAWRSEAEPGLEGSEVALRLGALDVGRLPPISARFEHVRLVALSHMGLSEDPSDFLRLFPNIDTLNLQGNHLTTIPVAAGELRSLVELSMEGNPLHLHANVFAPLTGAEPTRIAALDLTGISSGPQMGTSADVIAAIDSLAALPTLREVVWAENLDFTPEQLQALTRLPDLRVLDLSRCGLRLDDEGSAFLRTAAGLQELRLNGNNCRDLPDLPELTSLYELGVARSGLDRVPPLALAVLAKHPSALYVLDLRGNRITTIQDDLLPALDRLPDRGSVAVWLDDNPLPSLQIQGLRAIYPDSFQYTADDWLYFSSALKRALEVARDDPGMRGFIDWFSVGIRNTDKRTPAGLSFADRQRAAAVLQHYIGYENTHDPLPLLIGDFDQQLQQLRTRLQARILDRQTPDLAELEMHFHFFESVMRARLVRGGVPFSAFLVEHSVYWNHALTERYPDLAQRQLHMTREAFIDWLSDAQDTFNSNDQAPRVGEMAWRPYLGLMSRDWSEGLAFWDTLDDDLVEAFSEPVNPSRWPQVMLDNLVQPDASLPSPLEPVTQGDRIVWRGVGLEAVTDVDWSARQPVMLNEDQLRRTMAIYRSVKSREVESLVRRITMGLVNAWWPVP</sequence>
<dbReference type="EMBL" id="CP117451">
    <property type="protein sequence ID" value="WLH03872.1"/>
    <property type="molecule type" value="Genomic_DNA"/>
</dbReference>
<reference evidence="4 5" key="1">
    <citation type="submission" date="2023-02" db="EMBL/GenBank/DDBJ databases">
        <title>Evolution of Hrp T3SS in non-pathogenic Pseudomonas fluorescens.</title>
        <authorList>
            <person name="Liao K."/>
            <person name="Wei H."/>
            <person name="Gu Y."/>
        </authorList>
    </citation>
    <scope>NUCLEOTIDE SEQUENCE [LARGE SCALE GENOMIC DNA]</scope>
    <source>
        <strain evidence="4 5">FP2034</strain>
    </source>
</reference>
<dbReference type="InterPro" id="IPR046673">
    <property type="entry name" value="ToxA_N"/>
</dbReference>
<feature type="domain" description="Dermonecrotic toxin N-terminal" evidence="3">
    <location>
        <begin position="99"/>
        <end position="312"/>
    </location>
</feature>
<dbReference type="InterPro" id="IPR032675">
    <property type="entry name" value="LRR_dom_sf"/>
</dbReference>
<dbReference type="InterPro" id="IPR001611">
    <property type="entry name" value="Leu-rich_rpt"/>
</dbReference>
<dbReference type="PANTHER" id="PTHR24366">
    <property type="entry name" value="IG(IMMUNOGLOBULIN) AND LRR(LEUCINE RICH REPEAT) DOMAINS"/>
    <property type="match status" value="1"/>
</dbReference>
<keyword evidence="5" id="KW-1185">Reference proteome</keyword>
<evidence type="ECO:0000256" key="2">
    <source>
        <dbReference type="ARBA" id="ARBA00022737"/>
    </source>
</evidence>
<dbReference type="Proteomes" id="UP001224838">
    <property type="component" value="Chromosome"/>
</dbReference>
<keyword evidence="2" id="KW-0677">Repeat</keyword>